<dbReference type="Pfam" id="PF13468">
    <property type="entry name" value="Glyoxalase_3"/>
    <property type="match status" value="1"/>
</dbReference>
<dbReference type="Proteomes" id="UP000298061">
    <property type="component" value="Unassembled WGS sequence"/>
</dbReference>
<sequence length="268" mass="29419">MLHLHIENVIPQILQDGTYLELISFTHPAADYPPSSPQRAKRDSHQWARQVPGWVAFSFLGAPSASPSISAIINSRAERDGRDVRYASEVAGGRRRGDGVELKWEITAPEKWQEKTTQVPFFCGDVTSRSLRVLLEPKSNWHHPNGSNSVAHLTILTPQASLDDVSKDLQSILGDHPITLSASTHVWLLDPLPDVNKGKPPEWHPRLILQAANEGDEDEVTFLQAHGPGLYEVAFRTSGGETGSTKTPYGKVSWVGADVENSAVLSNV</sequence>
<comment type="caution">
    <text evidence="2">The sequence shown here is derived from an EMBL/GenBank/DDBJ whole genome shotgun (WGS) entry which is preliminary data.</text>
</comment>
<dbReference type="InterPro" id="IPR025870">
    <property type="entry name" value="Glyoxalase-like_dom"/>
</dbReference>
<dbReference type="Gene3D" id="3.10.180.10">
    <property type="entry name" value="2,3-Dihydroxybiphenyl 1,2-Dioxygenase, domain 1"/>
    <property type="match status" value="1"/>
</dbReference>
<organism evidence="2 3">
    <name type="scientific">Hericium alpestre</name>
    <dbReference type="NCBI Taxonomy" id="135208"/>
    <lineage>
        <taxon>Eukaryota</taxon>
        <taxon>Fungi</taxon>
        <taxon>Dikarya</taxon>
        <taxon>Basidiomycota</taxon>
        <taxon>Agaricomycotina</taxon>
        <taxon>Agaricomycetes</taxon>
        <taxon>Russulales</taxon>
        <taxon>Hericiaceae</taxon>
        <taxon>Hericium</taxon>
    </lineage>
</organism>
<dbReference type="InterPro" id="IPR029068">
    <property type="entry name" value="Glyas_Bleomycin-R_OHBP_Dase"/>
</dbReference>
<protein>
    <recommendedName>
        <fullName evidence="1">Glyoxalase-like domain-containing protein</fullName>
    </recommendedName>
</protein>
<reference evidence="2 3" key="1">
    <citation type="submission" date="2019-02" db="EMBL/GenBank/DDBJ databases">
        <title>Genome sequencing of the rare red list fungi Hericium alpestre (H. flagellum).</title>
        <authorList>
            <person name="Buettner E."/>
            <person name="Kellner H."/>
        </authorList>
    </citation>
    <scope>NUCLEOTIDE SEQUENCE [LARGE SCALE GENOMIC DNA]</scope>
    <source>
        <strain evidence="2 3">DSM 108284</strain>
    </source>
</reference>
<feature type="domain" description="Glyoxalase-like" evidence="1">
    <location>
        <begin position="13"/>
        <end position="166"/>
    </location>
</feature>
<proteinExistence type="predicted"/>
<evidence type="ECO:0000259" key="1">
    <source>
        <dbReference type="Pfam" id="PF13468"/>
    </source>
</evidence>
<evidence type="ECO:0000313" key="2">
    <source>
        <dbReference type="EMBL" id="TFY82029.1"/>
    </source>
</evidence>
<dbReference type="PANTHER" id="PTHR40265:SF1">
    <property type="entry name" value="GLYOXALASE-LIKE DOMAIN-CONTAINING PROTEIN"/>
    <property type="match status" value="1"/>
</dbReference>
<gene>
    <name evidence="2" type="ORF">EWM64_g1980</name>
</gene>
<keyword evidence="3" id="KW-1185">Reference proteome</keyword>
<name>A0A4Z0A7X4_9AGAM</name>
<accession>A0A4Z0A7X4</accession>
<dbReference type="PANTHER" id="PTHR40265">
    <property type="entry name" value="BLL2707 PROTEIN"/>
    <property type="match status" value="1"/>
</dbReference>
<dbReference type="AlphaFoldDB" id="A0A4Z0A7X4"/>
<dbReference type="OrthoDB" id="408973at2759"/>
<dbReference type="EMBL" id="SFCI01000149">
    <property type="protein sequence ID" value="TFY82029.1"/>
    <property type="molecule type" value="Genomic_DNA"/>
</dbReference>
<evidence type="ECO:0000313" key="3">
    <source>
        <dbReference type="Proteomes" id="UP000298061"/>
    </source>
</evidence>